<dbReference type="AlphaFoldDB" id="A0A5K7X2W6"/>
<sequence length="179" mass="19896">MRQDAVDVSLHCFLSKLQSMVAFSSTRRRTPRPIVGAGVSPTTLLEQKNSVNLGENATLRGSRRSSSGVEIVRDASGRIIQARIGRWRVVSAAADRDILEVHQASCGRTAIRLARCANRQDRASCEVWQLYDDQGRLLASLQRSADGRMAVISDYQLRQASRLVRTHAGEMECVESWNI</sequence>
<reference evidence="2" key="1">
    <citation type="submission" date="2019-10" db="EMBL/GenBank/DDBJ databases">
        <title>Lacipirellula parvula gen. nov., sp. nov., representing a lineage of planctomycetes widespread in freshwater anoxic habitats, and description of the family Lacipirellulaceae.</title>
        <authorList>
            <person name="Dedysh S.N."/>
            <person name="Kulichevskaya I.S."/>
            <person name="Beletsky A.V."/>
            <person name="Rakitin A.L."/>
            <person name="Mardanov A.V."/>
            <person name="Ivanova A.A."/>
            <person name="Saltykova V.X."/>
            <person name="Rijpstra W.I.C."/>
            <person name="Sinninghe Damste J.S."/>
            <person name="Ravin N.V."/>
        </authorList>
    </citation>
    <scope>NUCLEOTIDE SEQUENCE [LARGE SCALE GENOMIC DNA]</scope>
    <source>
        <strain evidence="2">PX69</strain>
    </source>
</reference>
<organism evidence="1 2">
    <name type="scientific">Lacipirellula parvula</name>
    <dbReference type="NCBI Taxonomy" id="2650471"/>
    <lineage>
        <taxon>Bacteria</taxon>
        <taxon>Pseudomonadati</taxon>
        <taxon>Planctomycetota</taxon>
        <taxon>Planctomycetia</taxon>
        <taxon>Pirellulales</taxon>
        <taxon>Lacipirellulaceae</taxon>
        <taxon>Lacipirellula</taxon>
    </lineage>
</organism>
<dbReference type="RefSeq" id="WP_172991786.1">
    <property type="nucleotide sequence ID" value="NZ_AP021861.1"/>
</dbReference>
<dbReference type="Proteomes" id="UP000326837">
    <property type="component" value="Chromosome"/>
</dbReference>
<dbReference type="KEGG" id="lpav:PLANPX_0297"/>
<evidence type="ECO:0000313" key="2">
    <source>
        <dbReference type="Proteomes" id="UP000326837"/>
    </source>
</evidence>
<name>A0A5K7X2W6_9BACT</name>
<evidence type="ECO:0000313" key="1">
    <source>
        <dbReference type="EMBL" id="BBO30685.1"/>
    </source>
</evidence>
<dbReference type="EMBL" id="AP021861">
    <property type="protein sequence ID" value="BBO30685.1"/>
    <property type="molecule type" value="Genomic_DNA"/>
</dbReference>
<accession>A0A5K7X2W6</accession>
<proteinExistence type="predicted"/>
<protein>
    <submittedName>
        <fullName evidence="1">Uncharacterized protein</fullName>
    </submittedName>
</protein>
<gene>
    <name evidence="1" type="ORF">PLANPX_0297</name>
</gene>
<keyword evidence="2" id="KW-1185">Reference proteome</keyword>